<organism evidence="1 2">
    <name type="scientific">Agrobacterium deltaense NCPPB 1641</name>
    <dbReference type="NCBI Taxonomy" id="1183425"/>
    <lineage>
        <taxon>Bacteria</taxon>
        <taxon>Pseudomonadati</taxon>
        <taxon>Pseudomonadota</taxon>
        <taxon>Alphaproteobacteria</taxon>
        <taxon>Hyphomicrobiales</taxon>
        <taxon>Rhizobiaceae</taxon>
        <taxon>Rhizobium/Agrobacterium group</taxon>
        <taxon>Agrobacterium</taxon>
    </lineage>
</organism>
<comment type="caution">
    <text evidence="1">The sequence shown here is derived from an EMBL/GenBank/DDBJ whole genome shotgun (WGS) entry which is preliminary data.</text>
</comment>
<gene>
    <name evidence="1" type="ORF">AGR7A_pAt20030</name>
</gene>
<protein>
    <submittedName>
        <fullName evidence="1">Uncharacterized protein</fullName>
    </submittedName>
</protein>
<dbReference type="EMBL" id="FCNP01000049">
    <property type="protein sequence ID" value="CVI62943.1"/>
    <property type="molecule type" value="Genomic_DNA"/>
</dbReference>
<sequence length="58" mass="6476">MIRDRCAGIGTVSSLQGQRAEGYRALRLPHETCVSHGVHVPFDFDSRFLANPVPLQLR</sequence>
<proteinExistence type="predicted"/>
<accession>A0A1S7U7W0</accession>
<evidence type="ECO:0000313" key="1">
    <source>
        <dbReference type="EMBL" id="CVI62943.1"/>
    </source>
</evidence>
<evidence type="ECO:0000313" key="2">
    <source>
        <dbReference type="Proteomes" id="UP000192140"/>
    </source>
</evidence>
<keyword evidence="2" id="KW-1185">Reference proteome</keyword>
<dbReference type="AlphaFoldDB" id="A0A1S7U7W0"/>
<name>A0A1S7U7W0_9HYPH</name>
<reference evidence="1" key="1">
    <citation type="submission" date="2016-01" db="EMBL/GenBank/DDBJ databases">
        <authorList>
            <person name="Regsiter A."/>
            <person name="william w."/>
        </authorList>
    </citation>
    <scope>NUCLEOTIDE SEQUENCE</scope>
    <source>
        <strain evidence="1">NCPPB 1641</strain>
    </source>
</reference>
<dbReference type="Proteomes" id="UP000192140">
    <property type="component" value="Unassembled WGS sequence"/>
</dbReference>